<dbReference type="EMBL" id="JAVFKP010000018">
    <property type="protein sequence ID" value="MDQ4629835.1"/>
    <property type="molecule type" value="Genomic_DNA"/>
</dbReference>
<comment type="caution">
    <text evidence="2">The sequence shown here is derived from an EMBL/GenBank/DDBJ whole genome shotgun (WGS) entry which is preliminary data.</text>
</comment>
<protein>
    <submittedName>
        <fullName evidence="2">Uncharacterized protein</fullName>
    </submittedName>
</protein>
<dbReference type="Proteomes" id="UP001237592">
    <property type="component" value="Unassembled WGS sequence"/>
</dbReference>
<accession>A0ABU0Y208</accession>
<gene>
    <name evidence="2" type="ORF">RB624_28475</name>
</gene>
<dbReference type="RefSeq" id="WP_307780789.1">
    <property type="nucleotide sequence ID" value="NZ_JAVFKP010000018.1"/>
</dbReference>
<proteinExistence type="predicted"/>
<keyword evidence="3" id="KW-1185">Reference proteome</keyword>
<sequence>MSKRTTGGTDLAAATPAEHAPAAAPRKRSASVSKPAGQALAQAEAKLVMARIQIDALALNPHELQHLQSHLLSNPLHALNEQCYHEVTTFRQLSIRFFQLRANSKAFLSIRPDQKAIWSEGGEDSRMVGLCMSSNAPAMYLSSLLINAREIILETYQDCDEVSIELYVQTSQPQLQGRVDLPPGASVCLQSRGDRSTVIGLSSFAIDLA</sequence>
<evidence type="ECO:0000313" key="2">
    <source>
        <dbReference type="EMBL" id="MDQ4629835.1"/>
    </source>
</evidence>
<evidence type="ECO:0000256" key="1">
    <source>
        <dbReference type="SAM" id="MobiDB-lite"/>
    </source>
</evidence>
<reference evidence="2 3" key="1">
    <citation type="submission" date="2023-08" db="EMBL/GenBank/DDBJ databases">
        <title>Draft genome sequence of Janthinobacterium lividum.</title>
        <authorList>
            <person name="Chun B.H."/>
            <person name="Lee Y."/>
        </authorList>
    </citation>
    <scope>NUCLEOTIDE SEQUENCE [LARGE SCALE GENOMIC DNA]</scope>
    <source>
        <strain evidence="2 3">AMJK</strain>
    </source>
</reference>
<name>A0ABU0Y208_9BURK</name>
<feature type="region of interest" description="Disordered" evidence="1">
    <location>
        <begin position="1"/>
        <end position="36"/>
    </location>
</feature>
<feature type="compositionally biased region" description="Low complexity" evidence="1">
    <location>
        <begin position="12"/>
        <end position="34"/>
    </location>
</feature>
<organism evidence="2 3">
    <name type="scientific">Janthinobacterium lividum</name>
    <dbReference type="NCBI Taxonomy" id="29581"/>
    <lineage>
        <taxon>Bacteria</taxon>
        <taxon>Pseudomonadati</taxon>
        <taxon>Pseudomonadota</taxon>
        <taxon>Betaproteobacteria</taxon>
        <taxon>Burkholderiales</taxon>
        <taxon>Oxalobacteraceae</taxon>
        <taxon>Janthinobacterium</taxon>
    </lineage>
</organism>
<evidence type="ECO:0000313" key="3">
    <source>
        <dbReference type="Proteomes" id="UP001237592"/>
    </source>
</evidence>